<evidence type="ECO:0000256" key="3">
    <source>
        <dbReference type="ARBA" id="ARBA00023082"/>
    </source>
</evidence>
<dbReference type="Gene3D" id="1.10.10.10">
    <property type="entry name" value="Winged helix-like DNA-binding domain superfamily/Winged helix DNA-binding domain"/>
    <property type="match status" value="1"/>
</dbReference>
<evidence type="ECO:0000259" key="6">
    <source>
        <dbReference type="Pfam" id="PF04542"/>
    </source>
</evidence>
<comment type="similarity">
    <text evidence="1">Belongs to the sigma-70 factor family. ECF subfamily.</text>
</comment>
<dbReference type="Pfam" id="PF04542">
    <property type="entry name" value="Sigma70_r2"/>
    <property type="match status" value="1"/>
</dbReference>
<sequence>METWGGSVYRLALVHTGSRADAEDVYQDVFIRLAQDTTRFHNAEHLKAWLLRVTTNRCHDLARSAKRRPTVGLDELPAEPIQPPDRTPHEHTNDLWEAVETLPESMRPLIHLFYYEGYSGEEIARLLNLNPSTVRTRLQRARTHLKTTLQGGVNHDRR</sequence>
<dbReference type="InterPro" id="IPR036388">
    <property type="entry name" value="WH-like_DNA-bd_sf"/>
</dbReference>
<dbReference type="PANTHER" id="PTHR43133:SF8">
    <property type="entry name" value="RNA POLYMERASE SIGMA FACTOR HI_1459-RELATED"/>
    <property type="match status" value="1"/>
</dbReference>
<dbReference type="PANTHER" id="PTHR43133">
    <property type="entry name" value="RNA POLYMERASE ECF-TYPE SIGMA FACTO"/>
    <property type="match status" value="1"/>
</dbReference>
<organism evidence="8 9">
    <name type="scientific">Gordonibacter faecis</name>
    <dbReference type="NCBI Taxonomy" id="3047475"/>
    <lineage>
        <taxon>Bacteria</taxon>
        <taxon>Bacillati</taxon>
        <taxon>Actinomycetota</taxon>
        <taxon>Coriobacteriia</taxon>
        <taxon>Eggerthellales</taxon>
        <taxon>Eggerthellaceae</taxon>
        <taxon>Gordonibacter</taxon>
    </lineage>
</organism>
<dbReference type="Proteomes" id="UP001232750">
    <property type="component" value="Unassembled WGS sequence"/>
</dbReference>
<evidence type="ECO:0000313" key="8">
    <source>
        <dbReference type="EMBL" id="MDJ1650728.1"/>
    </source>
</evidence>
<keyword evidence="2" id="KW-0805">Transcription regulation</keyword>
<feature type="domain" description="RNA polymerase sigma factor 70 region 4 type 2" evidence="7">
    <location>
        <begin position="94"/>
        <end position="145"/>
    </location>
</feature>
<keyword evidence="4" id="KW-0238">DNA-binding</keyword>
<dbReference type="Pfam" id="PF08281">
    <property type="entry name" value="Sigma70_r4_2"/>
    <property type="match status" value="1"/>
</dbReference>
<gene>
    <name evidence="8" type="ORF">QNJ86_07930</name>
</gene>
<dbReference type="RefSeq" id="WP_283832072.1">
    <property type="nucleotide sequence ID" value="NZ_JASJEU010000014.1"/>
</dbReference>
<accession>A0ABT7DMG8</accession>
<evidence type="ECO:0000256" key="5">
    <source>
        <dbReference type="ARBA" id="ARBA00023163"/>
    </source>
</evidence>
<dbReference type="SUPFAM" id="SSF88659">
    <property type="entry name" value="Sigma3 and sigma4 domains of RNA polymerase sigma factors"/>
    <property type="match status" value="1"/>
</dbReference>
<dbReference type="CDD" id="cd06171">
    <property type="entry name" value="Sigma70_r4"/>
    <property type="match status" value="1"/>
</dbReference>
<dbReference type="EMBL" id="JASJEU010000014">
    <property type="protein sequence ID" value="MDJ1650728.1"/>
    <property type="molecule type" value="Genomic_DNA"/>
</dbReference>
<dbReference type="NCBIfam" id="TIGR02937">
    <property type="entry name" value="sigma70-ECF"/>
    <property type="match status" value="1"/>
</dbReference>
<protein>
    <submittedName>
        <fullName evidence="8">Sigma-70 family RNA polymerase sigma factor</fullName>
    </submittedName>
</protein>
<evidence type="ECO:0000313" key="9">
    <source>
        <dbReference type="Proteomes" id="UP001232750"/>
    </source>
</evidence>
<dbReference type="InterPro" id="IPR013325">
    <property type="entry name" value="RNA_pol_sigma_r2"/>
</dbReference>
<dbReference type="SUPFAM" id="SSF88946">
    <property type="entry name" value="Sigma2 domain of RNA polymerase sigma factors"/>
    <property type="match status" value="1"/>
</dbReference>
<dbReference type="InterPro" id="IPR014284">
    <property type="entry name" value="RNA_pol_sigma-70_dom"/>
</dbReference>
<reference evidence="8 9" key="1">
    <citation type="submission" date="2023-05" db="EMBL/GenBank/DDBJ databases">
        <title>Gordonibacter KGMB12511T sp. nov., isolated from faeces of healthy Korean.</title>
        <authorList>
            <person name="Kim H.S."/>
            <person name="Kim J.-S."/>
            <person name="Suh M.K."/>
            <person name="Eom M.K."/>
            <person name="Do H.E."/>
            <person name="Lee J.-S."/>
        </authorList>
    </citation>
    <scope>NUCLEOTIDE SEQUENCE [LARGE SCALE GENOMIC DNA]</scope>
    <source>
        <strain evidence="8 9">KGMB12511</strain>
    </source>
</reference>
<evidence type="ECO:0000256" key="2">
    <source>
        <dbReference type="ARBA" id="ARBA00023015"/>
    </source>
</evidence>
<dbReference type="InterPro" id="IPR013324">
    <property type="entry name" value="RNA_pol_sigma_r3/r4-like"/>
</dbReference>
<name>A0ABT7DMG8_9ACTN</name>
<dbReference type="Gene3D" id="1.10.1740.10">
    <property type="match status" value="1"/>
</dbReference>
<keyword evidence="9" id="KW-1185">Reference proteome</keyword>
<keyword evidence="3" id="KW-0731">Sigma factor</keyword>
<dbReference type="InterPro" id="IPR007627">
    <property type="entry name" value="RNA_pol_sigma70_r2"/>
</dbReference>
<evidence type="ECO:0000256" key="1">
    <source>
        <dbReference type="ARBA" id="ARBA00010641"/>
    </source>
</evidence>
<proteinExistence type="inferred from homology"/>
<feature type="domain" description="RNA polymerase sigma-70 region 2" evidence="6">
    <location>
        <begin position="4"/>
        <end position="68"/>
    </location>
</feature>
<dbReference type="InterPro" id="IPR039425">
    <property type="entry name" value="RNA_pol_sigma-70-like"/>
</dbReference>
<dbReference type="InterPro" id="IPR013249">
    <property type="entry name" value="RNA_pol_sigma70_r4_t2"/>
</dbReference>
<evidence type="ECO:0000256" key="4">
    <source>
        <dbReference type="ARBA" id="ARBA00023125"/>
    </source>
</evidence>
<comment type="caution">
    <text evidence="8">The sequence shown here is derived from an EMBL/GenBank/DDBJ whole genome shotgun (WGS) entry which is preliminary data.</text>
</comment>
<keyword evidence="5" id="KW-0804">Transcription</keyword>
<evidence type="ECO:0000259" key="7">
    <source>
        <dbReference type="Pfam" id="PF08281"/>
    </source>
</evidence>